<feature type="transmembrane region" description="Helical" evidence="1">
    <location>
        <begin position="34"/>
        <end position="53"/>
    </location>
</feature>
<comment type="caution">
    <text evidence="2">The sequence shown here is derived from an EMBL/GenBank/DDBJ whole genome shotgun (WGS) entry which is preliminary data.</text>
</comment>
<accession>A0A3N2C4N6</accession>
<feature type="transmembrane region" description="Helical" evidence="1">
    <location>
        <begin position="136"/>
        <end position="158"/>
    </location>
</feature>
<keyword evidence="3" id="KW-1185">Reference proteome</keyword>
<evidence type="ECO:0000256" key="1">
    <source>
        <dbReference type="SAM" id="Phobius"/>
    </source>
</evidence>
<protein>
    <submittedName>
        <fullName evidence="2">Uncharacterized protein</fullName>
    </submittedName>
</protein>
<keyword evidence="1" id="KW-1133">Transmembrane helix</keyword>
<proteinExistence type="predicted"/>
<dbReference type="EMBL" id="RKHL01000001">
    <property type="protein sequence ID" value="ROR82475.1"/>
    <property type="molecule type" value="Genomic_DNA"/>
</dbReference>
<dbReference type="AlphaFoldDB" id="A0A3N2C4N6"/>
<gene>
    <name evidence="2" type="ORF">EDD42_2566</name>
</gene>
<sequence length="353" mass="38119">MTPAPRYALVILAALFSAYHLLRAALTLETPRDVVPVLIAMLVYAVASVLSLWPMGTTRMPSWLASINLATAIIVPLLVTSQLDPTRNNGYATWHVASIGTLMTITVVRQREAVAYIGIVFLTVQSLLWAGPGLALGMGVTGSLIWVILASVLTRSIAGAQHDAERLTQAEHATSDWQAAQYAHVHERRRRLSQTGRLATPMLRTIIANGGRLSVADRMECRTLEASLRDEIRGRHLLSDPVRSEVLAARRRGAIVNMLDEGGLEELDAGVLDAVHEQIAEALAASQATRLIVRSVPDDERVAVTVVGLRAVHREPGVAPGPDDDDEELDVWLEIPRDGSRAGVGAVGVSDED</sequence>
<dbReference type="Proteomes" id="UP000266915">
    <property type="component" value="Unassembled WGS sequence"/>
</dbReference>
<organism evidence="2 3">
    <name type="scientific">Plantibacter flavus</name>
    <dbReference type="NCBI Taxonomy" id="150123"/>
    <lineage>
        <taxon>Bacteria</taxon>
        <taxon>Bacillati</taxon>
        <taxon>Actinomycetota</taxon>
        <taxon>Actinomycetes</taxon>
        <taxon>Micrococcales</taxon>
        <taxon>Microbacteriaceae</taxon>
        <taxon>Plantibacter</taxon>
    </lineage>
</organism>
<evidence type="ECO:0000313" key="2">
    <source>
        <dbReference type="EMBL" id="ROR82475.1"/>
    </source>
</evidence>
<name>A0A3N2C4N6_9MICO</name>
<feature type="transmembrane region" description="Helical" evidence="1">
    <location>
        <begin position="91"/>
        <end position="108"/>
    </location>
</feature>
<reference evidence="2 3" key="1">
    <citation type="submission" date="2018-11" db="EMBL/GenBank/DDBJ databases">
        <title>Sequencing the genomes of 1000 actinobacteria strains.</title>
        <authorList>
            <person name="Klenk H.-P."/>
        </authorList>
    </citation>
    <scope>NUCLEOTIDE SEQUENCE [LARGE SCALE GENOMIC DNA]</scope>
    <source>
        <strain evidence="2 3">DSM 14012</strain>
    </source>
</reference>
<evidence type="ECO:0000313" key="3">
    <source>
        <dbReference type="Proteomes" id="UP000266915"/>
    </source>
</evidence>
<keyword evidence="1" id="KW-0472">Membrane</keyword>
<feature type="transmembrane region" description="Helical" evidence="1">
    <location>
        <begin position="60"/>
        <end position="79"/>
    </location>
</feature>
<keyword evidence="1" id="KW-0812">Transmembrane</keyword>
<dbReference type="RefSeq" id="WP_085512229.1">
    <property type="nucleotide sequence ID" value="NZ_FXAP01000004.1"/>
</dbReference>